<dbReference type="AlphaFoldDB" id="G2KN24"/>
<name>G2KN24_MICAA</name>
<dbReference type="OrthoDB" id="9793058at2"/>
<dbReference type="Proteomes" id="UP000009286">
    <property type="component" value="Chromosome"/>
</dbReference>
<protein>
    <submittedName>
        <fullName evidence="3">Low molecular weight phosphotyrosine phosphatase family protein</fullName>
    </submittedName>
</protein>
<dbReference type="Pfam" id="PF01451">
    <property type="entry name" value="LMWPc"/>
    <property type="match status" value="1"/>
</dbReference>
<gene>
    <name evidence="3" type="ordered locus">MICA_622</name>
</gene>
<keyword evidence="1" id="KW-0059">Arsenical resistance</keyword>
<evidence type="ECO:0000259" key="2">
    <source>
        <dbReference type="SMART" id="SM00226"/>
    </source>
</evidence>
<reference evidence="3 4" key="1">
    <citation type="journal article" date="2011" name="BMC Genomics">
        <title>Genomic insights into an obligate epibiotic bacterial predator: Micavibrio aeruginosavorus ARL-13.</title>
        <authorList>
            <person name="Wang Z."/>
            <person name="Kadouri D."/>
            <person name="Wu M."/>
        </authorList>
    </citation>
    <scope>NUCLEOTIDE SEQUENCE [LARGE SCALE GENOMIC DNA]</scope>
    <source>
        <strain evidence="3 4">ARL-13</strain>
    </source>
</reference>
<dbReference type="CDD" id="cd16345">
    <property type="entry name" value="LMWP_ArsC"/>
    <property type="match status" value="1"/>
</dbReference>
<organism evidence="3 4">
    <name type="scientific">Micavibrio aeruginosavorus (strain ARL-13)</name>
    <dbReference type="NCBI Taxonomy" id="856793"/>
    <lineage>
        <taxon>Bacteria</taxon>
        <taxon>Pseudomonadati</taxon>
        <taxon>Bdellovibrionota</taxon>
        <taxon>Bdellovibrionia</taxon>
        <taxon>Bdellovibrionales</taxon>
        <taxon>Pseudobdellovibrionaceae</taxon>
        <taxon>Micavibrio</taxon>
    </lineage>
</organism>
<dbReference type="InterPro" id="IPR036196">
    <property type="entry name" value="Ptyr_pPase_sf"/>
</dbReference>
<sequence>MERILVLCTGNSCRSIMAEALLNHLGRGRVVSVSAGSRPTGHVHPLSLATLNRHGIDPGQPRSQSWDAFADQNFDLVITVCDQAAAEICPVFLGPTKKLHWSTPDPAKATGTDADIQAAFDDVFHQLKHRIEEYLA</sequence>
<feature type="domain" description="Phosphotyrosine protein phosphatase I" evidence="2">
    <location>
        <begin position="2"/>
        <end position="136"/>
    </location>
</feature>
<dbReference type="eggNOG" id="COG0394">
    <property type="taxonomic scope" value="Bacteria"/>
</dbReference>
<evidence type="ECO:0000313" key="4">
    <source>
        <dbReference type="Proteomes" id="UP000009286"/>
    </source>
</evidence>
<evidence type="ECO:0000256" key="1">
    <source>
        <dbReference type="ARBA" id="ARBA00022849"/>
    </source>
</evidence>
<dbReference type="SUPFAM" id="SSF52788">
    <property type="entry name" value="Phosphotyrosine protein phosphatases I"/>
    <property type="match status" value="1"/>
</dbReference>
<dbReference type="EMBL" id="CP002382">
    <property type="protein sequence ID" value="AEP08956.1"/>
    <property type="molecule type" value="Genomic_DNA"/>
</dbReference>
<dbReference type="HOGENOM" id="CLU_071415_3_0_5"/>
<dbReference type="GO" id="GO:0046685">
    <property type="term" value="P:response to arsenic-containing substance"/>
    <property type="evidence" value="ECO:0007669"/>
    <property type="project" value="UniProtKB-KW"/>
</dbReference>
<keyword evidence="4" id="KW-1185">Reference proteome</keyword>
<evidence type="ECO:0000313" key="3">
    <source>
        <dbReference type="EMBL" id="AEP08956.1"/>
    </source>
</evidence>
<dbReference type="Gene3D" id="3.40.50.2300">
    <property type="match status" value="1"/>
</dbReference>
<dbReference type="PANTHER" id="PTHR43428:SF1">
    <property type="entry name" value="ARSENATE REDUCTASE"/>
    <property type="match status" value="1"/>
</dbReference>
<dbReference type="KEGG" id="mai:MICA_622"/>
<dbReference type="STRING" id="856793.MICA_622"/>
<accession>G2KN24</accession>
<proteinExistence type="predicted"/>
<dbReference type="SMART" id="SM00226">
    <property type="entry name" value="LMWPc"/>
    <property type="match status" value="1"/>
</dbReference>
<dbReference type="InterPro" id="IPR023485">
    <property type="entry name" value="Ptyr_pPase"/>
</dbReference>
<dbReference type="PANTHER" id="PTHR43428">
    <property type="entry name" value="ARSENATE REDUCTASE"/>
    <property type="match status" value="1"/>
</dbReference>
<dbReference type="RefSeq" id="WP_014102179.1">
    <property type="nucleotide sequence ID" value="NC_016026.1"/>
</dbReference>